<dbReference type="EMBL" id="QUTD01004800">
    <property type="protein sequence ID" value="RHY66001.1"/>
    <property type="molecule type" value="Genomic_DNA"/>
</dbReference>
<reference evidence="2 3" key="1">
    <citation type="submission" date="2018-08" db="EMBL/GenBank/DDBJ databases">
        <title>Aphanomyces genome sequencing and annotation.</title>
        <authorList>
            <person name="Minardi D."/>
            <person name="Oidtmann B."/>
            <person name="Van Der Giezen M."/>
            <person name="Studholme D.J."/>
        </authorList>
    </citation>
    <scope>NUCLEOTIDE SEQUENCE [LARGE SCALE GENOMIC DNA]</scope>
    <source>
        <strain evidence="2 3">D2</strain>
    </source>
</reference>
<feature type="region of interest" description="Disordered" evidence="1">
    <location>
        <begin position="521"/>
        <end position="549"/>
    </location>
</feature>
<comment type="caution">
    <text evidence="2">The sequence shown here is derived from an EMBL/GenBank/DDBJ whole genome shotgun (WGS) entry which is preliminary data.</text>
</comment>
<accession>A0A397DPW8</accession>
<dbReference type="SMART" id="SM00015">
    <property type="entry name" value="IQ"/>
    <property type="match status" value="3"/>
</dbReference>
<feature type="compositionally biased region" description="Basic residues" evidence="1">
    <location>
        <begin position="706"/>
        <end position="717"/>
    </location>
</feature>
<dbReference type="InterPro" id="IPR000048">
    <property type="entry name" value="IQ_motif_EF-hand-BS"/>
</dbReference>
<dbReference type="Gene3D" id="1.20.5.190">
    <property type="match status" value="1"/>
</dbReference>
<gene>
    <name evidence="2" type="ORF">DYB30_004508</name>
</gene>
<organism evidence="2 3">
    <name type="scientific">Aphanomyces astaci</name>
    <name type="common">Crayfish plague agent</name>
    <dbReference type="NCBI Taxonomy" id="112090"/>
    <lineage>
        <taxon>Eukaryota</taxon>
        <taxon>Sar</taxon>
        <taxon>Stramenopiles</taxon>
        <taxon>Oomycota</taxon>
        <taxon>Saprolegniomycetes</taxon>
        <taxon>Saprolegniales</taxon>
        <taxon>Verrucalvaceae</taxon>
        <taxon>Aphanomyces</taxon>
    </lineage>
</organism>
<proteinExistence type="predicted"/>
<feature type="compositionally biased region" description="Gly residues" evidence="1">
    <location>
        <begin position="1"/>
        <end position="11"/>
    </location>
</feature>
<evidence type="ECO:0000256" key="1">
    <source>
        <dbReference type="SAM" id="MobiDB-lite"/>
    </source>
</evidence>
<dbReference type="VEuPathDB" id="FungiDB:H257_04708"/>
<evidence type="ECO:0000313" key="3">
    <source>
        <dbReference type="Proteomes" id="UP000266643"/>
    </source>
</evidence>
<feature type="region of interest" description="Disordered" evidence="1">
    <location>
        <begin position="1"/>
        <end position="20"/>
    </location>
</feature>
<evidence type="ECO:0000313" key="2">
    <source>
        <dbReference type="EMBL" id="RHY66001.1"/>
    </source>
</evidence>
<sequence>MPFDRGLGGSGLDSSNGATTTPISKAVGLMVVDGKNPSAHLHHPQRHHKELNQRPLHTQLPPAQVLAILSQHADAVKREEWTNNVQETVRDLISTILDQERYSSLPDIQGQVEATTGIDMRSHLDWLQDTSKQKLKRINQAAEVIRVTAASTRVQRAFRARRWALRRRSRLRLEHTRVAADRVAQQAIQGYALDVVRRLVLRHVFLRRFRRLVQRLQREVVQQHALDIARRHMARYRVASWLRVSWPRYTLAKETHRRLTELEASVATMAQALVRGFLVRRRHICINNSAIHIQHVFRRYRLDKVQSAAATTLQTWTRKQRAVATYKEHRRQQIDAMQCILRVYRRWRHVRNQRAAVAVVEAWRGRHLAIRRAKDVASDRRWQRLLDASCRSIQRRFRSFLGRVVLQRQVAANCIQRNMRRHRVCLLRRQVAGMRIFRQVWAWRFRRERVVQRVLHAGNQQCIARRRSLLARKTHASKIIATVVQGWVLRCREAKNVAATRLGRWVRKFLARQRALLERKHRSSGRVPIRPPAKKPHTVPAATANPPETIQTLPPVRLVKRFERMCKTCHRHAHPHACEEMAVASSPVKKMVAVRTFGGRVTKATAMRAHELLLLGDKQRHHRHLQSQPPFVAKPPATNDSTKPLSLRKSLSLMRGIPTTRLSSQVGYRGRCKYKSGRCPNERTLKYNGEEIHSLCEEHRVRHNRNQRKADTKRRKGGCAEDMGGMSPRTASSPVASALHVACRSSDSECAILEPSFALHDHSAFAHATASPVDDNYLAPLEDLDLYFQEDYPTWSNEDVAILMEFFVDSKC</sequence>
<feature type="region of interest" description="Disordered" evidence="1">
    <location>
        <begin position="706"/>
        <end position="731"/>
    </location>
</feature>
<protein>
    <submittedName>
        <fullName evidence="2">Uncharacterized protein</fullName>
    </submittedName>
</protein>
<dbReference type="VEuPathDB" id="FungiDB:H257_04709"/>
<dbReference type="Proteomes" id="UP000266643">
    <property type="component" value="Unassembled WGS sequence"/>
</dbReference>
<name>A0A397DPW8_APHAT</name>
<dbReference type="AlphaFoldDB" id="A0A397DPW8"/>